<evidence type="ECO:0000256" key="1">
    <source>
        <dbReference type="SAM" id="SignalP"/>
    </source>
</evidence>
<dbReference type="SUPFAM" id="SSF82171">
    <property type="entry name" value="DPP6 N-terminal domain-like"/>
    <property type="match status" value="1"/>
</dbReference>
<dbReference type="InterPro" id="IPR011042">
    <property type="entry name" value="6-blade_b-propeller_TolB-like"/>
</dbReference>
<dbReference type="BioCyc" id="HAUR316274:GHYA-3267-MONOMER"/>
<name>A9B701_HERA2</name>
<protein>
    <recommendedName>
        <fullName evidence="4">WD40 domain protein beta Propeller</fullName>
    </recommendedName>
</protein>
<dbReference type="EMBL" id="CP000875">
    <property type="protein sequence ID" value="ABX05869.1"/>
    <property type="molecule type" value="Genomic_DNA"/>
</dbReference>
<accession>A9B701</accession>
<feature type="signal peptide" evidence="1">
    <location>
        <begin position="1"/>
        <end position="20"/>
    </location>
</feature>
<gene>
    <name evidence="2" type="ordered locus">Haur_3232</name>
</gene>
<keyword evidence="1" id="KW-0732">Signal</keyword>
<dbReference type="AlphaFoldDB" id="A9B701"/>
<dbReference type="HOGENOM" id="CLU_650324_0_0_0"/>
<evidence type="ECO:0000313" key="3">
    <source>
        <dbReference type="Proteomes" id="UP000000787"/>
    </source>
</evidence>
<dbReference type="PROSITE" id="PS51257">
    <property type="entry name" value="PROKAR_LIPOPROTEIN"/>
    <property type="match status" value="1"/>
</dbReference>
<dbReference type="eggNOG" id="COG0823">
    <property type="taxonomic scope" value="Bacteria"/>
</dbReference>
<feature type="chain" id="PRO_5002735329" description="WD40 domain protein beta Propeller" evidence="1">
    <location>
        <begin position="21"/>
        <end position="406"/>
    </location>
</feature>
<evidence type="ECO:0008006" key="4">
    <source>
        <dbReference type="Google" id="ProtNLM"/>
    </source>
</evidence>
<dbReference type="Gene3D" id="2.120.10.30">
    <property type="entry name" value="TolB, C-terminal domain"/>
    <property type="match status" value="2"/>
</dbReference>
<dbReference type="KEGG" id="hau:Haur_3232"/>
<sequence length="406" mass="43117">MRYRRGLACLLLGLVGCSSATTPTSQLQPTTNVIAVEPTSLPAATIIPTVAATMAPSPEVMSELLPQPLYAISSQPNGVQIMRLETDGNTLTSITNEPNGVFDYHVSTLGQIAYIADNDLILVDGLGQNRQILVDGPTINPQADTNIMHRDQLNTPRWSPDGSSIAFSWGGLQIYNLITGEQTMLQPHTSSSDSALADIYDYSVLYGPNSWSPDGTTILANAGFVPEGGNLVLFDLATSEPLTITIDGNYPCCHAAWEPDGSAINVTNEAFGMFPTGWWHINPSTGESKALIDGDNVEPFQPVSSVFMQPDGSHLAFVGTVNSSDPMQISAPLTLSQVGLDGTIRALRQDSQTVGSVLWSPDGSGAVIVPSMMAETQLQWVPSNASPVANLALSGANMQWATTLDQ</sequence>
<dbReference type="InterPro" id="IPR011659">
    <property type="entry name" value="WD40"/>
</dbReference>
<keyword evidence="3" id="KW-1185">Reference proteome</keyword>
<reference evidence="2 3" key="1">
    <citation type="journal article" date="2011" name="Stand. Genomic Sci.">
        <title>Complete genome sequence of the filamentous gliding predatory bacterium Herpetosiphon aurantiacus type strain (114-95(T)).</title>
        <authorList>
            <person name="Kiss H."/>
            <person name="Nett M."/>
            <person name="Domin N."/>
            <person name="Martin K."/>
            <person name="Maresca J.A."/>
            <person name="Copeland A."/>
            <person name="Lapidus A."/>
            <person name="Lucas S."/>
            <person name="Berry K.W."/>
            <person name="Glavina Del Rio T."/>
            <person name="Dalin E."/>
            <person name="Tice H."/>
            <person name="Pitluck S."/>
            <person name="Richardson P."/>
            <person name="Bruce D."/>
            <person name="Goodwin L."/>
            <person name="Han C."/>
            <person name="Detter J.C."/>
            <person name="Schmutz J."/>
            <person name="Brettin T."/>
            <person name="Land M."/>
            <person name="Hauser L."/>
            <person name="Kyrpides N.C."/>
            <person name="Ivanova N."/>
            <person name="Goker M."/>
            <person name="Woyke T."/>
            <person name="Klenk H.P."/>
            <person name="Bryant D.A."/>
        </authorList>
    </citation>
    <scope>NUCLEOTIDE SEQUENCE [LARGE SCALE GENOMIC DNA]</scope>
    <source>
        <strain evidence="3">ATCC 23779 / DSM 785 / 114-95</strain>
    </source>
</reference>
<organism evidence="2 3">
    <name type="scientific">Herpetosiphon aurantiacus (strain ATCC 23779 / DSM 785 / 114-95)</name>
    <dbReference type="NCBI Taxonomy" id="316274"/>
    <lineage>
        <taxon>Bacteria</taxon>
        <taxon>Bacillati</taxon>
        <taxon>Chloroflexota</taxon>
        <taxon>Chloroflexia</taxon>
        <taxon>Herpetosiphonales</taxon>
        <taxon>Herpetosiphonaceae</taxon>
        <taxon>Herpetosiphon</taxon>
    </lineage>
</organism>
<proteinExistence type="predicted"/>
<dbReference type="STRING" id="316274.Haur_3232"/>
<dbReference type="Proteomes" id="UP000000787">
    <property type="component" value="Chromosome"/>
</dbReference>
<dbReference type="Pfam" id="PF07676">
    <property type="entry name" value="PD40"/>
    <property type="match status" value="1"/>
</dbReference>
<evidence type="ECO:0000313" key="2">
    <source>
        <dbReference type="EMBL" id="ABX05869.1"/>
    </source>
</evidence>
<dbReference type="InParanoid" id="A9B701"/>